<evidence type="ECO:0000313" key="3">
    <source>
        <dbReference type="Proteomes" id="UP000571183"/>
    </source>
</evidence>
<accession>A0A840DGC6</accession>
<feature type="region of interest" description="Disordered" evidence="1">
    <location>
        <begin position="207"/>
        <end position="228"/>
    </location>
</feature>
<dbReference type="EMBL" id="JACIFD010000010">
    <property type="protein sequence ID" value="MBB4071780.1"/>
    <property type="molecule type" value="Genomic_DNA"/>
</dbReference>
<feature type="compositionally biased region" description="Polar residues" evidence="1">
    <location>
        <begin position="214"/>
        <end position="228"/>
    </location>
</feature>
<proteinExistence type="predicted"/>
<gene>
    <name evidence="2" type="ORF">F5897_001099</name>
</gene>
<protein>
    <submittedName>
        <fullName evidence="2">Uncharacterized protein</fullName>
    </submittedName>
</protein>
<dbReference type="RefSeq" id="WP_183304772.1">
    <property type="nucleotide sequence ID" value="NZ_JACIFD010000010.1"/>
</dbReference>
<name>A0A840DGC6_9MICO</name>
<evidence type="ECO:0000256" key="1">
    <source>
        <dbReference type="SAM" id="MobiDB-lite"/>
    </source>
</evidence>
<organism evidence="2 3">
    <name type="scientific">Canibacter oris</name>
    <dbReference type="NCBI Taxonomy" id="1365628"/>
    <lineage>
        <taxon>Bacteria</taxon>
        <taxon>Bacillati</taxon>
        <taxon>Actinomycetota</taxon>
        <taxon>Actinomycetes</taxon>
        <taxon>Micrococcales</taxon>
        <taxon>Microbacteriaceae</taxon>
        <taxon>Canibacter</taxon>
    </lineage>
</organism>
<reference evidence="2" key="1">
    <citation type="submission" date="2020-08" db="EMBL/GenBank/DDBJ databases">
        <title>Sequencing the genomes of 1000 actinobacteria strains.</title>
        <authorList>
            <person name="Klenk H.-P."/>
        </authorList>
    </citation>
    <scope>NUCLEOTIDE SEQUENCE [LARGE SCALE GENOMIC DNA]</scope>
    <source>
        <strain evidence="2">DSM 27064</strain>
    </source>
</reference>
<keyword evidence="3" id="KW-1185">Reference proteome</keyword>
<evidence type="ECO:0000313" key="2">
    <source>
        <dbReference type="EMBL" id="MBB4071780.1"/>
    </source>
</evidence>
<comment type="caution">
    <text evidence="2">The sequence shown here is derived from an EMBL/GenBank/DDBJ whole genome shotgun (WGS) entry which is preliminary data.</text>
</comment>
<dbReference type="AlphaFoldDB" id="A0A840DGC6"/>
<sequence length="228" mass="24844">MTNPTPKPNHSATGLATAAAIQTGAALQAAARKAQNIGKTLNIPHPKAYRHPELCSRLVTGCTLAHDPENPDTEVHEIRTFDDLHNMIDYLITIEDETGEIIEIADKFSGSRYCDFMEDEPERLEDARRGLIDDAASALALANLIATHQRSGKYVTIQQITGINTVEDARQYAKATALADANVRAAIVRHLTDAIDALDNLYDLRDRTAEKQPSGDTAETTPADTAKK</sequence>
<dbReference type="Proteomes" id="UP000571183">
    <property type="component" value="Unassembled WGS sequence"/>
</dbReference>